<gene>
    <name evidence="1" type="ORF">TOA249_LOCUS30318</name>
</gene>
<evidence type="ECO:0008006" key="3">
    <source>
        <dbReference type="Google" id="ProtNLM"/>
    </source>
</evidence>
<name>A0A821USU1_9BILA</name>
<dbReference type="SUPFAM" id="SSF56399">
    <property type="entry name" value="ADP-ribosylation"/>
    <property type="match status" value="1"/>
</dbReference>
<accession>A0A821USU1</accession>
<feature type="non-terminal residue" evidence="1">
    <location>
        <position position="1"/>
    </location>
</feature>
<comment type="caution">
    <text evidence="1">The sequence shown here is derived from an EMBL/GenBank/DDBJ whole genome shotgun (WGS) entry which is preliminary data.</text>
</comment>
<sequence length="216" mass="24236">MSVTSRFVAIDASLKNVSPIHGYESESLVSIEEALKDVESLINDLPSRIKVAREKCHFPSEHGLTQDESASIYIYTMEWGNSSLYRVLNKALRSKKRQALKTWFPYLKLFDVALNKLPGAKEVVWRGFLGVDKKSTLFLIETCNGRKISGYTAHADEDEMILPIGSKFRVKSNSLDQSYGSHVVHLIEIDDKIDQSGALVMNQMKSNAIPPCKNSL</sequence>
<organism evidence="1 2">
    <name type="scientific">Rotaria socialis</name>
    <dbReference type="NCBI Taxonomy" id="392032"/>
    <lineage>
        <taxon>Eukaryota</taxon>
        <taxon>Metazoa</taxon>
        <taxon>Spiralia</taxon>
        <taxon>Gnathifera</taxon>
        <taxon>Rotifera</taxon>
        <taxon>Eurotatoria</taxon>
        <taxon>Bdelloidea</taxon>
        <taxon>Philodinida</taxon>
        <taxon>Philodinidae</taxon>
        <taxon>Rotaria</taxon>
    </lineage>
</organism>
<protein>
    <recommendedName>
        <fullName evidence="3">NAD(+)--protein-arginine ADP-ribosyltransferase</fullName>
    </recommendedName>
</protein>
<dbReference type="Proteomes" id="UP000663838">
    <property type="component" value="Unassembled WGS sequence"/>
</dbReference>
<dbReference type="EMBL" id="CAJOBS010005189">
    <property type="protein sequence ID" value="CAF4895389.1"/>
    <property type="molecule type" value="Genomic_DNA"/>
</dbReference>
<dbReference type="AlphaFoldDB" id="A0A821USU1"/>
<reference evidence="1" key="1">
    <citation type="submission" date="2021-02" db="EMBL/GenBank/DDBJ databases">
        <authorList>
            <person name="Nowell W R."/>
        </authorList>
    </citation>
    <scope>NUCLEOTIDE SEQUENCE</scope>
</reference>
<evidence type="ECO:0000313" key="1">
    <source>
        <dbReference type="EMBL" id="CAF4895389.1"/>
    </source>
</evidence>
<dbReference type="Gene3D" id="3.90.176.10">
    <property type="entry name" value="Toxin ADP-ribosyltransferase, Chain A, domain 1"/>
    <property type="match status" value="2"/>
</dbReference>
<evidence type="ECO:0000313" key="2">
    <source>
        <dbReference type="Proteomes" id="UP000663838"/>
    </source>
</evidence>
<proteinExistence type="predicted"/>